<dbReference type="AlphaFoldDB" id="A0A2A7MEK7"/>
<organism evidence="1 2">
    <name type="scientific">Clostridium neonatale</name>
    <dbReference type="NCBI Taxonomy" id="137838"/>
    <lineage>
        <taxon>Bacteria</taxon>
        <taxon>Bacillati</taxon>
        <taxon>Bacillota</taxon>
        <taxon>Clostridia</taxon>
        <taxon>Eubacteriales</taxon>
        <taxon>Clostridiaceae</taxon>
        <taxon>Clostridium</taxon>
    </lineage>
</organism>
<keyword evidence="2" id="KW-1185">Reference proteome</keyword>
<dbReference type="STRING" id="137838.GCA_001458595_00487"/>
<dbReference type="EMBL" id="PDCJ01000003">
    <property type="protein sequence ID" value="PEG29548.1"/>
    <property type="molecule type" value="Genomic_DNA"/>
</dbReference>
<comment type="caution">
    <text evidence="1">The sequence shown here is derived from an EMBL/GenBank/DDBJ whole genome shotgun (WGS) entry which is preliminary data.</text>
</comment>
<proteinExistence type="predicted"/>
<evidence type="ECO:0000313" key="1">
    <source>
        <dbReference type="EMBL" id="PEG29548.1"/>
    </source>
</evidence>
<protein>
    <submittedName>
        <fullName evidence="1">Uncharacterized protein</fullName>
    </submittedName>
</protein>
<gene>
    <name evidence="1" type="ORF">CQ394_16545</name>
</gene>
<reference evidence="1 2" key="1">
    <citation type="submission" date="2017-10" db="EMBL/GenBank/DDBJ databases">
        <title>Effective Description of Clostridium neonatale sp. nov. linked to necrotizing enterocolitis in neonates and a clarification of species assignable to the genus Clostridium (Prazmowski 1880) emend. Lawson and Rainey 2016.</title>
        <authorList>
            <person name="Bernard K."/>
            <person name="Burdz T."/>
            <person name="Wiebe D."/>
            <person name="Balcewich B."/>
            <person name="Alfa M."/>
            <person name="Bernier A.-M."/>
        </authorList>
    </citation>
    <scope>NUCLEOTIDE SEQUENCE [LARGE SCALE GENOMIC DNA]</scope>
    <source>
        <strain evidence="1 2">LCDC99A005</strain>
    </source>
</reference>
<sequence>MSIQFKEVNFSNVVDKLCECCLSEEVCGECNSSTCLISYGKECLKYCMINKTTGVLDGYKNIPLLDTKLYDKEFAVDGIVDILKTCKSCREDHFENCIINIIRNCYEIILTGQEQEYNGSALLYINSLKEIDSDLSDKVFEKFNLK</sequence>
<name>A0A2A7MEK7_9CLOT</name>
<evidence type="ECO:0000313" key="2">
    <source>
        <dbReference type="Proteomes" id="UP000220840"/>
    </source>
</evidence>
<accession>A0A2A7MEK7</accession>
<dbReference type="Proteomes" id="UP000220840">
    <property type="component" value="Unassembled WGS sequence"/>
</dbReference>
<dbReference type="RefSeq" id="WP_058293449.1">
    <property type="nucleotide sequence ID" value="NZ_CAMRXB010000034.1"/>
</dbReference>
<dbReference type="OrthoDB" id="1681497at2"/>